<comment type="caution">
    <text evidence="1">The sequence shown here is derived from an EMBL/GenBank/DDBJ whole genome shotgun (WGS) entry which is preliminary data.</text>
</comment>
<dbReference type="SFLD" id="SFLDG01135">
    <property type="entry name" value="C1.5.6:_HAD__Beta-PGM__Phospha"/>
    <property type="match status" value="1"/>
</dbReference>
<dbReference type="InterPro" id="IPR041492">
    <property type="entry name" value="HAD_2"/>
</dbReference>
<sequence length="240" mass="26895">MGYKAAVFDMDGTILNTLGDLTASIDYALEKTGHEHDFTEKNVAYFFGSGVYVALKRALSVEQGFPYEKLDLIGTDKEPDDCFKDDDEIERISEIYRPYYDAHCADKTGPYPGILKLMDDLHSSGIKTAVVSNKPDTAVQTLVADMFPGAFDFSLGEKKGIKRKPAPDMVNECLRVLNIPREDCVYIGDSEVDFATGQNSDMHVISVDWGFRSHEYLERIPVEKIVSNAEELRKAIMENN</sequence>
<dbReference type="GO" id="GO:0008967">
    <property type="term" value="F:phosphoglycolate phosphatase activity"/>
    <property type="evidence" value="ECO:0007669"/>
    <property type="project" value="TreeGrafter"/>
</dbReference>
<dbReference type="InterPro" id="IPR006439">
    <property type="entry name" value="HAD-SF_hydro_IA"/>
</dbReference>
<evidence type="ECO:0000313" key="2">
    <source>
        <dbReference type="Proteomes" id="UP000460257"/>
    </source>
</evidence>
<dbReference type="NCBIfam" id="TIGR01549">
    <property type="entry name" value="HAD-SF-IA-v1"/>
    <property type="match status" value="1"/>
</dbReference>
<dbReference type="PANTHER" id="PTHR43434">
    <property type="entry name" value="PHOSPHOGLYCOLATE PHOSPHATASE"/>
    <property type="match status" value="1"/>
</dbReference>
<dbReference type="Gene3D" id="1.10.150.240">
    <property type="entry name" value="Putative phosphatase, domain 2"/>
    <property type="match status" value="1"/>
</dbReference>
<keyword evidence="2" id="KW-1185">Reference proteome</keyword>
<dbReference type="PANTHER" id="PTHR43434:SF1">
    <property type="entry name" value="PHOSPHOGLYCOLATE PHOSPHATASE"/>
    <property type="match status" value="1"/>
</dbReference>
<evidence type="ECO:0000313" key="1">
    <source>
        <dbReference type="EMBL" id="MQN02245.1"/>
    </source>
</evidence>
<dbReference type="InterPro" id="IPR036412">
    <property type="entry name" value="HAD-like_sf"/>
</dbReference>
<proteinExistence type="predicted"/>
<dbReference type="SUPFAM" id="SSF56784">
    <property type="entry name" value="HAD-like"/>
    <property type="match status" value="1"/>
</dbReference>
<dbReference type="InterPro" id="IPR023214">
    <property type="entry name" value="HAD_sf"/>
</dbReference>
<dbReference type="GO" id="GO:0006281">
    <property type="term" value="P:DNA repair"/>
    <property type="evidence" value="ECO:0007669"/>
    <property type="project" value="TreeGrafter"/>
</dbReference>
<accession>A0A6N7J2E8</accession>
<dbReference type="PROSITE" id="PS01228">
    <property type="entry name" value="COF_1"/>
    <property type="match status" value="1"/>
</dbReference>
<name>A0A6N7J2E8_9FIRM</name>
<dbReference type="InterPro" id="IPR023198">
    <property type="entry name" value="PGP-like_dom2"/>
</dbReference>
<organism evidence="1 2">
    <name type="scientific">Candidatus Weimeria bifida</name>
    <dbReference type="NCBI Taxonomy" id="2599074"/>
    <lineage>
        <taxon>Bacteria</taxon>
        <taxon>Bacillati</taxon>
        <taxon>Bacillota</taxon>
        <taxon>Clostridia</taxon>
        <taxon>Lachnospirales</taxon>
        <taxon>Lachnospiraceae</taxon>
        <taxon>Candidatus Weimeria</taxon>
    </lineage>
</organism>
<dbReference type="Gene3D" id="3.40.50.1000">
    <property type="entry name" value="HAD superfamily/HAD-like"/>
    <property type="match status" value="1"/>
</dbReference>
<dbReference type="EMBL" id="VOGC01000009">
    <property type="protein sequence ID" value="MQN02245.1"/>
    <property type="molecule type" value="Genomic_DNA"/>
</dbReference>
<keyword evidence="1" id="KW-0378">Hydrolase</keyword>
<reference evidence="1" key="1">
    <citation type="journal article" date="2020" name="Appl. Environ. Microbiol.">
        <title>Medium-Chain Fatty Acid Synthesis by 'Candidatus Weimeria bifida' gen. nov., sp. nov., and 'Candidatus Pseudoramibacter fermentans' sp. nov.</title>
        <authorList>
            <person name="Scarborough M.J."/>
            <person name="Myers K.S."/>
            <person name="Donohue T.J."/>
            <person name="Noguera D.R."/>
        </authorList>
    </citation>
    <scope>NUCLEOTIDE SEQUENCE</scope>
    <source>
        <strain evidence="1">LCO1.1</strain>
    </source>
</reference>
<dbReference type="SFLD" id="SFLDG01129">
    <property type="entry name" value="C1.5:_HAD__Beta-PGM__Phosphata"/>
    <property type="match status" value="1"/>
</dbReference>
<dbReference type="AlphaFoldDB" id="A0A6N7J2E8"/>
<dbReference type="Pfam" id="PF13419">
    <property type="entry name" value="HAD_2"/>
    <property type="match status" value="1"/>
</dbReference>
<dbReference type="SFLD" id="SFLDS00003">
    <property type="entry name" value="Haloacid_Dehalogenase"/>
    <property type="match status" value="1"/>
</dbReference>
<dbReference type="GO" id="GO:0005829">
    <property type="term" value="C:cytosol"/>
    <property type="evidence" value="ECO:0007669"/>
    <property type="project" value="TreeGrafter"/>
</dbReference>
<dbReference type="Proteomes" id="UP000460257">
    <property type="component" value="Unassembled WGS sequence"/>
</dbReference>
<gene>
    <name evidence="1" type="ORF">FRC54_10240</name>
</gene>
<dbReference type="InterPro" id="IPR050155">
    <property type="entry name" value="HAD-like_hydrolase_sf"/>
</dbReference>
<protein>
    <submittedName>
        <fullName evidence="1">HAD family hydrolase</fullName>
    </submittedName>
</protein>
<dbReference type="PRINTS" id="PR00413">
    <property type="entry name" value="HADHALOGNASE"/>
</dbReference>